<keyword evidence="2" id="KW-1185">Reference proteome</keyword>
<protein>
    <submittedName>
        <fullName evidence="1">HAD family hydrolase</fullName>
    </submittedName>
</protein>
<evidence type="ECO:0000313" key="2">
    <source>
        <dbReference type="Proteomes" id="UP001500503"/>
    </source>
</evidence>
<dbReference type="InterPro" id="IPR023214">
    <property type="entry name" value="HAD_sf"/>
</dbReference>
<proteinExistence type="predicted"/>
<accession>A0ABP8PRD8</accession>
<organism evidence="1 2">
    <name type="scientific">Actinoallomurus oryzae</name>
    <dbReference type="NCBI Taxonomy" id="502180"/>
    <lineage>
        <taxon>Bacteria</taxon>
        <taxon>Bacillati</taxon>
        <taxon>Actinomycetota</taxon>
        <taxon>Actinomycetes</taxon>
        <taxon>Streptosporangiales</taxon>
        <taxon>Thermomonosporaceae</taxon>
        <taxon>Actinoallomurus</taxon>
    </lineage>
</organism>
<dbReference type="SUPFAM" id="SSF56784">
    <property type="entry name" value="HAD-like"/>
    <property type="match status" value="1"/>
</dbReference>
<dbReference type="Proteomes" id="UP001500503">
    <property type="component" value="Unassembled WGS sequence"/>
</dbReference>
<evidence type="ECO:0000313" key="1">
    <source>
        <dbReference type="EMBL" id="GAA4491066.1"/>
    </source>
</evidence>
<name>A0ABP8PRD8_9ACTN</name>
<dbReference type="Gene3D" id="3.40.50.1000">
    <property type="entry name" value="HAD superfamily/HAD-like"/>
    <property type="match status" value="1"/>
</dbReference>
<reference evidence="2" key="1">
    <citation type="journal article" date="2019" name="Int. J. Syst. Evol. Microbiol.">
        <title>The Global Catalogue of Microorganisms (GCM) 10K type strain sequencing project: providing services to taxonomists for standard genome sequencing and annotation.</title>
        <authorList>
            <consortium name="The Broad Institute Genomics Platform"/>
            <consortium name="The Broad Institute Genome Sequencing Center for Infectious Disease"/>
            <person name="Wu L."/>
            <person name="Ma J."/>
        </authorList>
    </citation>
    <scope>NUCLEOTIDE SEQUENCE [LARGE SCALE GENOMIC DNA]</scope>
    <source>
        <strain evidence="2">JCM 17933</strain>
    </source>
</reference>
<comment type="caution">
    <text evidence="1">The sequence shown here is derived from an EMBL/GenBank/DDBJ whole genome shotgun (WGS) entry which is preliminary data.</text>
</comment>
<dbReference type="InterPro" id="IPR036412">
    <property type="entry name" value="HAD-like_sf"/>
</dbReference>
<sequence>MRIVAITVTVPDRVPLVLTHLIADVNGTLTDRGRLIDGVADRISRLRELLEVHLLTADTYGTLPDIAAELGGVTAQRVRSGAEKAAVARRLTAETCAAVGNGRNDEPVLRAVALGIAVIGPEGASPHALAAADVVCTSVTSALDLLLDPRALAATLRP</sequence>
<dbReference type="GO" id="GO:0016787">
    <property type="term" value="F:hydrolase activity"/>
    <property type="evidence" value="ECO:0007669"/>
    <property type="project" value="UniProtKB-KW"/>
</dbReference>
<dbReference type="EMBL" id="BAABHF010000016">
    <property type="protein sequence ID" value="GAA4491066.1"/>
    <property type="molecule type" value="Genomic_DNA"/>
</dbReference>
<gene>
    <name evidence="1" type="ORF">GCM10023191_024280</name>
</gene>
<keyword evidence="1" id="KW-0378">Hydrolase</keyword>